<dbReference type="GO" id="GO:0000993">
    <property type="term" value="F:RNA polymerase II complex binding"/>
    <property type="evidence" value="ECO:0007669"/>
    <property type="project" value="TreeGrafter"/>
</dbReference>
<dbReference type="Pfam" id="PF06093">
    <property type="entry name" value="Spt4"/>
    <property type="match status" value="1"/>
</dbReference>
<evidence type="ECO:0000313" key="8">
    <source>
        <dbReference type="EMBL" id="ELA46992.1"/>
    </source>
</evidence>
<organism evidence="8 9">
    <name type="scientific">Vavraia culicis (isolate floridensis)</name>
    <name type="common">Microsporidian parasite</name>
    <dbReference type="NCBI Taxonomy" id="948595"/>
    <lineage>
        <taxon>Eukaryota</taxon>
        <taxon>Fungi</taxon>
        <taxon>Fungi incertae sedis</taxon>
        <taxon>Microsporidia</taxon>
        <taxon>Pleistophoridae</taxon>
        <taxon>Vavraia</taxon>
    </lineage>
</organism>
<dbReference type="InterPro" id="IPR022800">
    <property type="entry name" value="Spt4/RpoE2_Znf"/>
</dbReference>
<keyword evidence="5" id="KW-0539">Nucleus</keyword>
<dbReference type="InParanoid" id="L2GUG4"/>
<dbReference type="Proteomes" id="UP000011081">
    <property type="component" value="Unassembled WGS sequence"/>
</dbReference>
<evidence type="ECO:0000256" key="3">
    <source>
        <dbReference type="ARBA" id="ARBA00020182"/>
    </source>
</evidence>
<reference evidence="9" key="1">
    <citation type="submission" date="2011-03" db="EMBL/GenBank/DDBJ databases">
        <title>The genome sequence of Vavraia culicis strain floridensis.</title>
        <authorList>
            <consortium name="The Broad Institute Genome Sequencing Platform"/>
            <person name="Cuomo C."/>
            <person name="Becnel J."/>
            <person name="Sanscrainte N."/>
            <person name="Young S.K."/>
            <person name="Zeng Q."/>
            <person name="Gargeya S."/>
            <person name="Fitzgerald M."/>
            <person name="Haas B."/>
            <person name="Abouelleil A."/>
            <person name="Alvarado L."/>
            <person name="Arachchi H.M."/>
            <person name="Berlin A."/>
            <person name="Chapman S.B."/>
            <person name="Gearin G."/>
            <person name="Goldberg J."/>
            <person name="Griggs A."/>
            <person name="Gujja S."/>
            <person name="Hansen M."/>
            <person name="Heiman D."/>
            <person name="Howarth C."/>
            <person name="Larimer J."/>
            <person name="Lui A."/>
            <person name="MacDonald P.J.P."/>
            <person name="McCowen C."/>
            <person name="Montmayeur A."/>
            <person name="Murphy C."/>
            <person name="Neiman D."/>
            <person name="Pearson M."/>
            <person name="Priest M."/>
            <person name="Roberts A."/>
            <person name="Saif S."/>
            <person name="Shea T."/>
            <person name="Sisk P."/>
            <person name="Stolte C."/>
            <person name="Sykes S."/>
            <person name="Wortman J."/>
            <person name="Nusbaum C."/>
            <person name="Birren B."/>
        </authorList>
    </citation>
    <scope>NUCLEOTIDE SEQUENCE [LARGE SCALE GENOMIC DNA]</scope>
    <source>
        <strain evidence="9">floridensis</strain>
    </source>
</reference>
<evidence type="ECO:0000256" key="2">
    <source>
        <dbReference type="ARBA" id="ARBA00010464"/>
    </source>
</evidence>
<evidence type="ECO:0000313" key="9">
    <source>
        <dbReference type="Proteomes" id="UP000011081"/>
    </source>
</evidence>
<dbReference type="InterPro" id="IPR009287">
    <property type="entry name" value="Spt4"/>
</dbReference>
<keyword evidence="4" id="KW-0804">Transcription</keyword>
<dbReference type="GeneID" id="19879399"/>
<dbReference type="GO" id="GO:0008270">
    <property type="term" value="F:zinc ion binding"/>
    <property type="evidence" value="ECO:0007669"/>
    <property type="project" value="InterPro"/>
</dbReference>
<gene>
    <name evidence="8" type="ORF">VCUG_01523</name>
</gene>
<dbReference type="FunCoup" id="L2GUG4">
    <property type="interactions" value="100"/>
</dbReference>
<comment type="subcellular location">
    <subcellularLocation>
        <location evidence="1">Nucleus</location>
    </subcellularLocation>
</comment>
<dbReference type="OMA" id="NCKNANS"/>
<dbReference type="PANTHER" id="PTHR12882">
    <property type="entry name" value="SUPPRESSOR OF TY 4"/>
    <property type="match status" value="1"/>
</dbReference>
<proteinExistence type="inferred from homology"/>
<dbReference type="HOGENOM" id="CLU_138052_2_0_1"/>
<evidence type="ECO:0000256" key="4">
    <source>
        <dbReference type="ARBA" id="ARBA00023163"/>
    </source>
</evidence>
<dbReference type="GO" id="GO:0140673">
    <property type="term" value="P:transcription elongation-coupled chromatin remodeling"/>
    <property type="evidence" value="ECO:0007669"/>
    <property type="project" value="InterPro"/>
</dbReference>
<dbReference type="OrthoDB" id="248751at2759"/>
<protein>
    <recommendedName>
        <fullName evidence="3">Transcription elongation factor SPT4</fullName>
    </recommendedName>
    <alternativeName>
        <fullName evidence="6">Chromatin elongation factor SPT4</fullName>
    </alternativeName>
</protein>
<evidence type="ECO:0000256" key="1">
    <source>
        <dbReference type="ARBA" id="ARBA00004123"/>
    </source>
</evidence>
<dbReference type="EMBL" id="GL877427">
    <property type="protein sequence ID" value="ELA46992.1"/>
    <property type="molecule type" value="Genomic_DNA"/>
</dbReference>
<dbReference type="STRING" id="948595.L2GUG4"/>
<dbReference type="SMART" id="SM01389">
    <property type="entry name" value="Spt4"/>
    <property type="match status" value="1"/>
</dbReference>
<dbReference type="SUPFAM" id="SSF63393">
    <property type="entry name" value="RNA polymerase subunits"/>
    <property type="match status" value="1"/>
</dbReference>
<dbReference type="GO" id="GO:0006355">
    <property type="term" value="P:regulation of DNA-templated transcription"/>
    <property type="evidence" value="ECO:0007669"/>
    <property type="project" value="InterPro"/>
</dbReference>
<dbReference type="RefSeq" id="XP_008074541.1">
    <property type="nucleotide sequence ID" value="XM_008076350.1"/>
</dbReference>
<evidence type="ECO:0000256" key="6">
    <source>
        <dbReference type="ARBA" id="ARBA00029869"/>
    </source>
</evidence>
<dbReference type="AlphaFoldDB" id="L2GUG4"/>
<feature type="domain" description="Spt4/RpoE2 zinc finger" evidence="7">
    <location>
        <begin position="13"/>
        <end position="78"/>
    </location>
</feature>
<dbReference type="PANTHER" id="PTHR12882:SF1">
    <property type="entry name" value="TRANSCRIPTION ELONGATION FACTOR SPT4"/>
    <property type="match status" value="1"/>
</dbReference>
<dbReference type="VEuPathDB" id="MicrosporidiaDB:VCUG_01523"/>
<evidence type="ECO:0000256" key="5">
    <source>
        <dbReference type="ARBA" id="ARBA00023242"/>
    </source>
</evidence>
<dbReference type="InterPro" id="IPR029040">
    <property type="entry name" value="RPABC4/Spt4"/>
</dbReference>
<comment type="similarity">
    <text evidence="2">Belongs to the SPT4 family.</text>
</comment>
<dbReference type="InterPro" id="IPR038510">
    <property type="entry name" value="Spt4_sf"/>
</dbReference>
<dbReference type="GO" id="GO:0032044">
    <property type="term" value="C:DSIF complex"/>
    <property type="evidence" value="ECO:0007669"/>
    <property type="project" value="TreeGrafter"/>
</dbReference>
<dbReference type="Gene3D" id="3.30.40.210">
    <property type="match status" value="1"/>
</dbReference>
<sequence length="105" mass="11924">MLAEKSYTSKKKYKACMLCSALIPIQELKKEGCKNCKNANSTSYSYKGLIGVLKKGGWVEKWQRIDEYGEGLYAMTVEGDPDEEDVCAIEDEGRAYFDRNESFNI</sequence>
<name>L2GUG4_VAVCU</name>
<accession>L2GUG4</accession>
<keyword evidence="9" id="KW-1185">Reference proteome</keyword>
<evidence type="ECO:0000259" key="7">
    <source>
        <dbReference type="SMART" id="SM01389"/>
    </source>
</evidence>